<accession>A0ABW0LWS7</accession>
<feature type="region of interest" description="Disordered" evidence="1">
    <location>
        <begin position="25"/>
        <end position="44"/>
    </location>
</feature>
<feature type="signal peptide" evidence="2">
    <location>
        <begin position="1"/>
        <end position="19"/>
    </location>
</feature>
<feature type="compositionally biased region" description="Low complexity" evidence="1">
    <location>
        <begin position="27"/>
        <end position="44"/>
    </location>
</feature>
<keyword evidence="4" id="KW-1185">Reference proteome</keyword>
<evidence type="ECO:0000256" key="1">
    <source>
        <dbReference type="SAM" id="MobiDB-lite"/>
    </source>
</evidence>
<evidence type="ECO:0000256" key="2">
    <source>
        <dbReference type="SAM" id="SignalP"/>
    </source>
</evidence>
<dbReference type="PROSITE" id="PS51257">
    <property type="entry name" value="PROKAR_LIPOPROTEIN"/>
    <property type="match status" value="1"/>
</dbReference>
<dbReference type="RefSeq" id="WP_209749129.1">
    <property type="nucleotide sequence ID" value="NZ_JBHSMH010000023.1"/>
</dbReference>
<comment type="caution">
    <text evidence="3">The sequence shown here is derived from an EMBL/GenBank/DDBJ whole genome shotgun (WGS) entry which is preliminary data.</text>
</comment>
<dbReference type="Proteomes" id="UP001596105">
    <property type="component" value="Unassembled WGS sequence"/>
</dbReference>
<name>A0ABW0LWS7_9BACL</name>
<protein>
    <recommendedName>
        <fullName evidence="5">Lipoprotein</fullName>
    </recommendedName>
</protein>
<organism evidence="3 4">
    <name type="scientific">Cohnella suwonensis</name>
    <dbReference type="NCBI Taxonomy" id="696072"/>
    <lineage>
        <taxon>Bacteria</taxon>
        <taxon>Bacillati</taxon>
        <taxon>Bacillota</taxon>
        <taxon>Bacilli</taxon>
        <taxon>Bacillales</taxon>
        <taxon>Paenibacillaceae</taxon>
        <taxon>Cohnella</taxon>
    </lineage>
</organism>
<evidence type="ECO:0000313" key="3">
    <source>
        <dbReference type="EMBL" id="MFC5469036.1"/>
    </source>
</evidence>
<reference evidence="4" key="1">
    <citation type="journal article" date="2019" name="Int. J. Syst. Evol. Microbiol.">
        <title>The Global Catalogue of Microorganisms (GCM) 10K type strain sequencing project: providing services to taxonomists for standard genome sequencing and annotation.</title>
        <authorList>
            <consortium name="The Broad Institute Genomics Platform"/>
            <consortium name="The Broad Institute Genome Sequencing Center for Infectious Disease"/>
            <person name="Wu L."/>
            <person name="Ma J."/>
        </authorList>
    </citation>
    <scope>NUCLEOTIDE SEQUENCE [LARGE SCALE GENOMIC DNA]</scope>
    <source>
        <strain evidence="4">CCUG 57113</strain>
    </source>
</reference>
<proteinExistence type="predicted"/>
<evidence type="ECO:0000313" key="4">
    <source>
        <dbReference type="Proteomes" id="UP001596105"/>
    </source>
</evidence>
<keyword evidence="2" id="KW-0732">Signal</keyword>
<feature type="chain" id="PRO_5046792474" description="Lipoprotein" evidence="2">
    <location>
        <begin position="20"/>
        <end position="218"/>
    </location>
</feature>
<sequence>MKKLLMFAFLGAMVFVVTACSSTDKASLTNSSTGNTTSSQNATSTVSEKTTVSYKIASHQAEMRIYENLDEIEASADLIVKATFTGERTLEEYKDEEGNVYNKESISTLEIKKVLKGDYSEKTIKIYEPGYLIGETYSTIEGYNWVNLDGDYILFLRKSKKGLYTPAGMFQGKFDLKKPDKVKSDINKMDINSEYLGENVDLFNKLKQEVLAKYGKSE</sequence>
<evidence type="ECO:0008006" key="5">
    <source>
        <dbReference type="Google" id="ProtNLM"/>
    </source>
</evidence>
<dbReference type="EMBL" id="JBHSMH010000023">
    <property type="protein sequence ID" value="MFC5469036.1"/>
    <property type="molecule type" value="Genomic_DNA"/>
</dbReference>
<gene>
    <name evidence="3" type="ORF">ACFPPD_09900</name>
</gene>